<gene>
    <name evidence="5" type="ORF">ACFYNQ_41580</name>
</gene>
<dbReference type="PANTHER" id="PTHR33744">
    <property type="entry name" value="CARBOHYDRATE DIACID REGULATOR"/>
    <property type="match status" value="1"/>
</dbReference>
<comment type="similarity">
    <text evidence="1">Belongs to the CdaR family.</text>
</comment>
<organism evidence="5 6">
    <name type="scientific">Streptomyces hokutonensis</name>
    <dbReference type="NCBI Taxonomy" id="1306990"/>
    <lineage>
        <taxon>Bacteria</taxon>
        <taxon>Bacillati</taxon>
        <taxon>Actinomycetota</taxon>
        <taxon>Actinomycetes</taxon>
        <taxon>Kitasatosporales</taxon>
        <taxon>Streptomycetaceae</taxon>
        <taxon>Streptomyces</taxon>
    </lineage>
</organism>
<dbReference type="InterPro" id="IPR025751">
    <property type="entry name" value="RsbRD_N_dom"/>
</dbReference>
<evidence type="ECO:0000259" key="2">
    <source>
        <dbReference type="Pfam" id="PF13556"/>
    </source>
</evidence>
<feature type="domain" description="CdaR GGDEF-like" evidence="4">
    <location>
        <begin position="277"/>
        <end position="385"/>
    </location>
</feature>
<feature type="domain" description="PucR C-terminal helix-turn-helix" evidence="2">
    <location>
        <begin position="435"/>
        <end position="493"/>
    </location>
</feature>
<evidence type="ECO:0000313" key="6">
    <source>
        <dbReference type="Proteomes" id="UP001601303"/>
    </source>
</evidence>
<dbReference type="EMBL" id="JBIAHM010000018">
    <property type="protein sequence ID" value="MFE9605024.1"/>
    <property type="molecule type" value="Genomic_DNA"/>
</dbReference>
<reference evidence="5 6" key="1">
    <citation type="submission" date="2024-10" db="EMBL/GenBank/DDBJ databases">
        <title>The Natural Products Discovery Center: Release of the First 8490 Sequenced Strains for Exploring Actinobacteria Biosynthetic Diversity.</title>
        <authorList>
            <person name="Kalkreuter E."/>
            <person name="Kautsar S.A."/>
            <person name="Yang D."/>
            <person name="Bader C.D."/>
            <person name="Teijaro C.N."/>
            <person name="Fluegel L."/>
            <person name="Davis C.M."/>
            <person name="Simpson J.R."/>
            <person name="Lauterbach L."/>
            <person name="Steele A.D."/>
            <person name="Gui C."/>
            <person name="Meng S."/>
            <person name="Li G."/>
            <person name="Viehrig K."/>
            <person name="Ye F."/>
            <person name="Su P."/>
            <person name="Kiefer A.F."/>
            <person name="Nichols A."/>
            <person name="Cepeda A.J."/>
            <person name="Yan W."/>
            <person name="Fan B."/>
            <person name="Jiang Y."/>
            <person name="Adhikari A."/>
            <person name="Zheng C.-J."/>
            <person name="Schuster L."/>
            <person name="Cowan T.M."/>
            <person name="Smanski M.J."/>
            <person name="Chevrette M.G."/>
            <person name="De Carvalho L.P.S."/>
            <person name="Shen B."/>
        </authorList>
    </citation>
    <scope>NUCLEOTIDE SEQUENCE [LARGE SCALE GENOMIC DNA]</scope>
    <source>
        <strain evidence="5 6">NPDC006488</strain>
    </source>
</reference>
<evidence type="ECO:0000259" key="3">
    <source>
        <dbReference type="Pfam" id="PF14361"/>
    </source>
</evidence>
<sequence length="503" mass="54608">MAWSTAWPPPRRAFVAVLQFVEGLSPSEFRDCPVADRLPQAVPPGWVDRDGIESPCDGETRCCIKNATARSSYKLHLTDTCDARIRQLIMPRRRRPSHRLPAAARGARVLFAGIAPVQQIQPRVRPVALTDELTAEIMGDENSRRESALLGHDRLRESVRDNLLTLLTTLQGCPTTLDAPRAAGRLKAERGIPLAALLHEYRMAGRFVWDRLLALVTDEQSATRLLTLASDIWGAIDDYSRAAAEAYRTTVEVQTRRDATARTVILASLLDGRVSTGAAAWEIARVLKLDCHGPFLVVCAETGEGKGMEPLPGVENRLRVAGIGSEWISQIGTVVGLLALPTEQAIEAAAGEFADVALSRVGISRPFTSPVNAATAWREAQLAVQCLPPGTKGTHFYGSSPVTLLAAASPDTAAEVARTVFGELLALPEAEQVTLLDTLHTWFTSCGSTKRAAERLHCHRNTVLYRLNRIAELTGRHTTGAESSAELYIALQAVRLSSRITTG</sequence>
<proteinExistence type="inferred from homology"/>
<dbReference type="InterPro" id="IPR041522">
    <property type="entry name" value="CdaR_GGDEF"/>
</dbReference>
<dbReference type="Pfam" id="PF14361">
    <property type="entry name" value="RsbRD_N"/>
    <property type="match status" value="1"/>
</dbReference>
<feature type="domain" description="RsbT co-antagonist protein RsbRD N-terminal" evidence="3">
    <location>
        <begin position="128"/>
        <end position="262"/>
    </location>
</feature>
<protein>
    <submittedName>
        <fullName evidence="5">PucR family transcriptional regulator</fullName>
    </submittedName>
</protein>
<dbReference type="InterPro" id="IPR025736">
    <property type="entry name" value="PucR_C-HTH_dom"/>
</dbReference>
<keyword evidence="6" id="KW-1185">Reference proteome</keyword>
<dbReference type="InterPro" id="IPR042070">
    <property type="entry name" value="PucR_C-HTH_sf"/>
</dbReference>
<evidence type="ECO:0000256" key="1">
    <source>
        <dbReference type="ARBA" id="ARBA00006754"/>
    </source>
</evidence>
<dbReference type="RefSeq" id="WP_388113857.1">
    <property type="nucleotide sequence ID" value="NZ_JBIAHM010000018.1"/>
</dbReference>
<dbReference type="InterPro" id="IPR051448">
    <property type="entry name" value="CdaR-like_regulators"/>
</dbReference>
<accession>A0ABW6MGZ5</accession>
<dbReference type="PANTHER" id="PTHR33744:SF1">
    <property type="entry name" value="DNA-BINDING TRANSCRIPTIONAL ACTIVATOR ADER"/>
    <property type="match status" value="1"/>
</dbReference>
<comment type="caution">
    <text evidence="5">The sequence shown here is derived from an EMBL/GenBank/DDBJ whole genome shotgun (WGS) entry which is preliminary data.</text>
</comment>
<dbReference type="Pfam" id="PF17853">
    <property type="entry name" value="GGDEF_2"/>
    <property type="match status" value="1"/>
</dbReference>
<dbReference type="Pfam" id="PF13556">
    <property type="entry name" value="HTH_30"/>
    <property type="match status" value="1"/>
</dbReference>
<dbReference type="Proteomes" id="UP001601303">
    <property type="component" value="Unassembled WGS sequence"/>
</dbReference>
<dbReference type="Gene3D" id="1.10.10.2840">
    <property type="entry name" value="PucR C-terminal helix-turn-helix domain"/>
    <property type="match status" value="1"/>
</dbReference>
<evidence type="ECO:0000313" key="5">
    <source>
        <dbReference type="EMBL" id="MFE9605024.1"/>
    </source>
</evidence>
<evidence type="ECO:0000259" key="4">
    <source>
        <dbReference type="Pfam" id="PF17853"/>
    </source>
</evidence>
<name>A0ABW6MGZ5_9ACTN</name>